<keyword evidence="2" id="KW-1185">Reference proteome</keyword>
<dbReference type="RefSeq" id="WP_305732919.1">
    <property type="nucleotide sequence ID" value="NZ_OW150024.1"/>
</dbReference>
<organism evidence="1 2">
    <name type="scientific">Trichlorobacter ammonificans</name>
    <dbReference type="NCBI Taxonomy" id="2916410"/>
    <lineage>
        <taxon>Bacteria</taxon>
        <taxon>Pseudomonadati</taxon>
        <taxon>Thermodesulfobacteriota</taxon>
        <taxon>Desulfuromonadia</taxon>
        <taxon>Geobacterales</taxon>
        <taxon>Geobacteraceae</taxon>
        <taxon>Trichlorobacter</taxon>
    </lineage>
</organism>
<dbReference type="EMBL" id="OW150024">
    <property type="protein sequence ID" value="CAH2032144.1"/>
    <property type="molecule type" value="Genomic_DNA"/>
</dbReference>
<sequence length="181" mass="19992">MQLNQVNLSYVPREDRLLLRINTLEGAEFRFWLTRAVVARMVAGLAHSEEVQMGSETQQWTNPALQQALEQFDREVASEGASASSPPSSPFCARFEAKASHYPLGQQPLLVVKVEISPRDRHAALTLTLASGQTLSINLNAGMVSSINRLLCDILKGADWNLTHCAVRRPALRMAGTETQH</sequence>
<reference evidence="1 2" key="1">
    <citation type="submission" date="2022-03" db="EMBL/GenBank/DDBJ databases">
        <authorList>
            <person name="Koch H."/>
        </authorList>
    </citation>
    <scope>NUCLEOTIDE SEQUENCE [LARGE SCALE GENOMIC DNA]</scope>
    <source>
        <strain evidence="1 2">G1</strain>
    </source>
</reference>
<accession>A0ABM9DAB4</accession>
<evidence type="ECO:0000313" key="2">
    <source>
        <dbReference type="Proteomes" id="UP001295463"/>
    </source>
</evidence>
<protein>
    <submittedName>
        <fullName evidence="1">Uncharacterized protein</fullName>
    </submittedName>
</protein>
<proteinExistence type="predicted"/>
<evidence type="ECO:0000313" key="1">
    <source>
        <dbReference type="EMBL" id="CAH2032144.1"/>
    </source>
</evidence>
<name>A0ABM9DAB4_9BACT</name>
<gene>
    <name evidence="1" type="ORF">GEAMG1_2308</name>
</gene>
<dbReference type="Proteomes" id="UP001295463">
    <property type="component" value="Chromosome"/>
</dbReference>